<accession>A0A2T0LLE7</accession>
<protein>
    <submittedName>
        <fullName evidence="1">Uncharacterized protein</fullName>
    </submittedName>
</protein>
<comment type="caution">
    <text evidence="1">The sequence shown here is derived from an EMBL/GenBank/DDBJ whole genome shotgun (WGS) entry which is preliminary data.</text>
</comment>
<evidence type="ECO:0000313" key="1">
    <source>
        <dbReference type="EMBL" id="PRX43859.1"/>
    </source>
</evidence>
<sequence>MPWTTLRPAGETARLLWRFGRRYAVVLRVATLPPVAAPERLVGTLAADVSGVHRTTPEPAPF</sequence>
<dbReference type="RefSeq" id="WP_106181782.1">
    <property type="nucleotide sequence ID" value="NZ_PVNH01000013.1"/>
</dbReference>
<dbReference type="EMBL" id="PVNH01000013">
    <property type="protein sequence ID" value="PRX43859.1"/>
    <property type="molecule type" value="Genomic_DNA"/>
</dbReference>
<reference evidence="1 2" key="1">
    <citation type="submission" date="2018-03" db="EMBL/GenBank/DDBJ databases">
        <title>Genomic Encyclopedia of Type Strains, Phase III (KMG-III): the genomes of soil and plant-associated and newly described type strains.</title>
        <authorList>
            <person name="Whitman W."/>
        </authorList>
    </citation>
    <scope>NUCLEOTIDE SEQUENCE [LARGE SCALE GENOMIC DNA]</scope>
    <source>
        <strain evidence="1 2">CGMCC 4.7125</strain>
    </source>
</reference>
<gene>
    <name evidence="1" type="ORF">B0I33_11322</name>
</gene>
<keyword evidence="2" id="KW-1185">Reference proteome</keyword>
<evidence type="ECO:0000313" key="2">
    <source>
        <dbReference type="Proteomes" id="UP000238362"/>
    </source>
</evidence>
<organism evidence="1 2">
    <name type="scientific">Prauserella shujinwangii</name>
    <dbReference type="NCBI Taxonomy" id="1453103"/>
    <lineage>
        <taxon>Bacteria</taxon>
        <taxon>Bacillati</taxon>
        <taxon>Actinomycetota</taxon>
        <taxon>Actinomycetes</taxon>
        <taxon>Pseudonocardiales</taxon>
        <taxon>Pseudonocardiaceae</taxon>
        <taxon>Prauserella</taxon>
    </lineage>
</organism>
<proteinExistence type="predicted"/>
<dbReference type="AlphaFoldDB" id="A0A2T0LLE7"/>
<name>A0A2T0LLE7_9PSEU</name>
<dbReference type="Proteomes" id="UP000238362">
    <property type="component" value="Unassembled WGS sequence"/>
</dbReference>